<reference evidence="6" key="1">
    <citation type="submission" date="2019-08" db="EMBL/GenBank/DDBJ databases">
        <title>Complete plastome sequence of the araphid diatom Nanofrustulum shiloi.</title>
        <authorList>
            <person name="Li C."/>
            <person name="Lemieux C."/>
        </authorList>
    </citation>
    <scope>NUCLEOTIDE SEQUENCE</scope>
    <source>
        <strain evidence="6">SZCZM404</strain>
    </source>
</reference>
<dbReference type="PROSITE" id="PS51736">
    <property type="entry name" value="RECOMBINASES_3"/>
    <property type="match status" value="1"/>
</dbReference>
<dbReference type="GO" id="GO:0015074">
    <property type="term" value="P:DNA integration"/>
    <property type="evidence" value="ECO:0007669"/>
    <property type="project" value="UniProtKB-KW"/>
</dbReference>
<evidence type="ECO:0000259" key="5">
    <source>
        <dbReference type="PROSITE" id="PS51736"/>
    </source>
</evidence>
<dbReference type="EMBL" id="MN276191">
    <property type="protein sequence ID" value="QGW12742.1"/>
    <property type="molecule type" value="Genomic_DNA"/>
</dbReference>
<feature type="compositionally biased region" description="Polar residues" evidence="4">
    <location>
        <begin position="10"/>
        <end position="22"/>
    </location>
</feature>
<dbReference type="InterPro" id="IPR036162">
    <property type="entry name" value="Resolvase-like_N_sf"/>
</dbReference>
<evidence type="ECO:0000256" key="4">
    <source>
        <dbReference type="SAM" id="MobiDB-lite"/>
    </source>
</evidence>
<keyword evidence="1" id="KW-0229">DNA integration</keyword>
<dbReference type="InterPro" id="IPR006119">
    <property type="entry name" value="Resolv_N"/>
</dbReference>
<dbReference type="SMART" id="SM00857">
    <property type="entry name" value="Resolvase"/>
    <property type="match status" value="1"/>
</dbReference>
<keyword evidence="2" id="KW-0238">DNA-binding</keyword>
<keyword evidence="6" id="KW-0934">Plastid</keyword>
<proteinExistence type="predicted"/>
<dbReference type="AlphaFoldDB" id="A0A650G2Y6"/>
<protein>
    <submittedName>
        <fullName evidence="6">Putative serine recombinase</fullName>
    </submittedName>
</protein>
<accession>A0A650G2Y6</accession>
<keyword evidence="6" id="KW-0150">Chloroplast</keyword>
<dbReference type="CDD" id="cd03768">
    <property type="entry name" value="SR_ResInv"/>
    <property type="match status" value="1"/>
</dbReference>
<name>A0A650G2Y6_9STRA</name>
<evidence type="ECO:0000256" key="1">
    <source>
        <dbReference type="ARBA" id="ARBA00022908"/>
    </source>
</evidence>
<evidence type="ECO:0000256" key="2">
    <source>
        <dbReference type="ARBA" id="ARBA00023125"/>
    </source>
</evidence>
<gene>
    <name evidence="6" type="primary">orf211</name>
</gene>
<feature type="region of interest" description="Disordered" evidence="4">
    <location>
        <begin position="1"/>
        <end position="22"/>
    </location>
</feature>
<dbReference type="PROSITE" id="PS00397">
    <property type="entry name" value="RECOMBINASES_1"/>
    <property type="match status" value="1"/>
</dbReference>
<dbReference type="GO" id="GO:0003677">
    <property type="term" value="F:DNA binding"/>
    <property type="evidence" value="ECO:0007669"/>
    <property type="project" value="UniProtKB-KW"/>
</dbReference>
<dbReference type="PANTHER" id="PTHR30461">
    <property type="entry name" value="DNA-INVERTASE FROM LAMBDOID PROPHAGE"/>
    <property type="match status" value="1"/>
</dbReference>
<dbReference type="PANTHER" id="PTHR30461:SF26">
    <property type="entry name" value="RESOLVASE HOMOLOG YNEB"/>
    <property type="match status" value="1"/>
</dbReference>
<keyword evidence="3" id="KW-0233">DNA recombination</keyword>
<evidence type="ECO:0000256" key="3">
    <source>
        <dbReference type="ARBA" id="ARBA00023172"/>
    </source>
</evidence>
<organism evidence="6">
    <name type="scientific">Nanofrustulum shiloi</name>
    <dbReference type="NCBI Taxonomy" id="210602"/>
    <lineage>
        <taxon>Eukaryota</taxon>
        <taxon>Sar</taxon>
        <taxon>Stramenopiles</taxon>
        <taxon>Ochrophyta</taxon>
        <taxon>Bacillariophyta</taxon>
        <taxon>Fragilariophyceae</taxon>
        <taxon>Fragilariophycidae</taxon>
        <taxon>Fragilariales</taxon>
        <taxon>Staurosiraceae</taxon>
        <taxon>Nanofrustulum</taxon>
    </lineage>
</organism>
<geneLocation type="chloroplast" evidence="6"/>
<dbReference type="Gene3D" id="3.40.50.1390">
    <property type="entry name" value="Resolvase, N-terminal catalytic domain"/>
    <property type="match status" value="1"/>
</dbReference>
<dbReference type="InterPro" id="IPR050639">
    <property type="entry name" value="SSR_resolvase"/>
</dbReference>
<dbReference type="Pfam" id="PF00239">
    <property type="entry name" value="Resolvase"/>
    <property type="match status" value="1"/>
</dbReference>
<dbReference type="InterPro" id="IPR006118">
    <property type="entry name" value="Recombinase_CS"/>
</dbReference>
<feature type="domain" description="Resolvase/invertase-type recombinase catalytic" evidence="5">
    <location>
        <begin position="2"/>
        <end position="144"/>
    </location>
</feature>
<dbReference type="GO" id="GO:0000150">
    <property type="term" value="F:DNA strand exchange activity"/>
    <property type="evidence" value="ECO:0007669"/>
    <property type="project" value="InterPro"/>
</dbReference>
<sequence>MTKYGYARVSSKSQENNSSLEGQKQQLIENGILEKNILVEVGSAANEIKNRPIFQTLINQKLQEGNVLMVTKIDRCSRNTLEFLKLQDILFKRKIEFISLDLPHSDDPGINRLIATTLSSIAEFEHNRRKKRQAAGIRAAQKEGKYQGRKTIIDKTLIQKVEYLKEQKNLSVTDISKLTGVSTPTIYKVLKEHLGYVSNRLVKPEEPNAAK</sequence>
<dbReference type="SUPFAM" id="SSF53041">
    <property type="entry name" value="Resolvase-like"/>
    <property type="match status" value="1"/>
</dbReference>
<evidence type="ECO:0000313" key="6">
    <source>
        <dbReference type="EMBL" id="QGW12742.1"/>
    </source>
</evidence>